<proteinExistence type="predicted"/>
<dbReference type="GO" id="GO:0003677">
    <property type="term" value="F:DNA binding"/>
    <property type="evidence" value="ECO:0007669"/>
    <property type="project" value="UniProtKB-KW"/>
</dbReference>
<dbReference type="AlphaFoldDB" id="A0A7W5B9H3"/>
<organism evidence="2 3">
    <name type="scientific">Pseudoduganella violacea</name>
    <dbReference type="NCBI Taxonomy" id="1715466"/>
    <lineage>
        <taxon>Bacteria</taxon>
        <taxon>Pseudomonadati</taxon>
        <taxon>Pseudomonadota</taxon>
        <taxon>Betaproteobacteria</taxon>
        <taxon>Burkholderiales</taxon>
        <taxon>Oxalobacteraceae</taxon>
        <taxon>Telluria group</taxon>
        <taxon>Pseudoduganella</taxon>
    </lineage>
</organism>
<dbReference type="EMBL" id="JACHXD010000004">
    <property type="protein sequence ID" value="MBB3118878.1"/>
    <property type="molecule type" value="Genomic_DNA"/>
</dbReference>
<comment type="caution">
    <text evidence="2">The sequence shown here is derived from an EMBL/GenBank/DDBJ whole genome shotgun (WGS) entry which is preliminary data.</text>
</comment>
<dbReference type="Gene3D" id="1.10.260.40">
    <property type="entry name" value="lambda repressor-like DNA-binding domains"/>
    <property type="match status" value="1"/>
</dbReference>
<dbReference type="Pfam" id="PF01381">
    <property type="entry name" value="HTH_3"/>
    <property type="match status" value="1"/>
</dbReference>
<dbReference type="InterPro" id="IPR010982">
    <property type="entry name" value="Lambda_DNA-bd_dom_sf"/>
</dbReference>
<dbReference type="PROSITE" id="PS50943">
    <property type="entry name" value="HTH_CROC1"/>
    <property type="match status" value="1"/>
</dbReference>
<dbReference type="Proteomes" id="UP000541535">
    <property type="component" value="Unassembled WGS sequence"/>
</dbReference>
<dbReference type="SMART" id="SM00530">
    <property type="entry name" value="HTH_XRE"/>
    <property type="match status" value="1"/>
</dbReference>
<sequence length="119" mass="13136">MKHRQVATIKAERHDLSLDSDELISMLTAAAGSEKPIENARKWLSSGWHQQGGLKAIRLALGMSQAQLASASGMLQPHISDIENGKRRPEYNNAFEIATALNLTVPEFYDAFDKSKGEK</sequence>
<keyword evidence="2" id="KW-0238">DNA-binding</keyword>
<keyword evidence="3" id="KW-1185">Reference proteome</keyword>
<dbReference type="RefSeq" id="WP_183440752.1">
    <property type="nucleotide sequence ID" value="NZ_JACHXD010000004.1"/>
</dbReference>
<dbReference type="CDD" id="cd00093">
    <property type="entry name" value="HTH_XRE"/>
    <property type="match status" value="1"/>
</dbReference>
<feature type="domain" description="HTH cro/C1-type" evidence="1">
    <location>
        <begin position="54"/>
        <end position="108"/>
    </location>
</feature>
<reference evidence="2 3" key="1">
    <citation type="submission" date="2020-08" db="EMBL/GenBank/DDBJ databases">
        <title>Genomic Encyclopedia of Type Strains, Phase III (KMG-III): the genomes of soil and plant-associated and newly described type strains.</title>
        <authorList>
            <person name="Whitman W."/>
        </authorList>
    </citation>
    <scope>NUCLEOTIDE SEQUENCE [LARGE SCALE GENOMIC DNA]</scope>
    <source>
        <strain evidence="2 3">CECT 8897</strain>
    </source>
</reference>
<evidence type="ECO:0000259" key="1">
    <source>
        <dbReference type="PROSITE" id="PS50943"/>
    </source>
</evidence>
<accession>A0A7W5B9H3</accession>
<evidence type="ECO:0000313" key="3">
    <source>
        <dbReference type="Proteomes" id="UP000541535"/>
    </source>
</evidence>
<protein>
    <submittedName>
        <fullName evidence="2">DNA-binding XRE family transcriptional regulator</fullName>
    </submittedName>
</protein>
<dbReference type="SUPFAM" id="SSF47413">
    <property type="entry name" value="lambda repressor-like DNA-binding domains"/>
    <property type="match status" value="1"/>
</dbReference>
<dbReference type="InterPro" id="IPR001387">
    <property type="entry name" value="Cro/C1-type_HTH"/>
</dbReference>
<gene>
    <name evidence="2" type="ORF">FHS03_001923</name>
</gene>
<evidence type="ECO:0000313" key="2">
    <source>
        <dbReference type="EMBL" id="MBB3118878.1"/>
    </source>
</evidence>
<name>A0A7W5B9H3_9BURK</name>